<reference evidence="12 13" key="1">
    <citation type="submission" date="2023-12" db="EMBL/GenBank/DDBJ databases">
        <title>Amycolatopsis sp. V23-08.</title>
        <authorList>
            <person name="Somphong A."/>
        </authorList>
    </citation>
    <scope>NUCLEOTIDE SEQUENCE [LARGE SCALE GENOMIC DNA]</scope>
    <source>
        <strain evidence="12 13">V23-08</strain>
    </source>
</reference>
<dbReference type="EC" id="2.7.13.3" evidence="2"/>
<keyword evidence="9" id="KW-0812">Transmembrane</keyword>
<dbReference type="InterPro" id="IPR011712">
    <property type="entry name" value="Sig_transdc_His_kin_sub3_dim/P"/>
</dbReference>
<accession>A0ABU5R8Z0</accession>
<keyword evidence="9" id="KW-1133">Transmembrane helix</keyword>
<evidence type="ECO:0000256" key="8">
    <source>
        <dbReference type="ARBA" id="ARBA00023012"/>
    </source>
</evidence>
<dbReference type="EMBL" id="JAYFSI010000005">
    <property type="protein sequence ID" value="MEA5362315.1"/>
    <property type="molecule type" value="Genomic_DNA"/>
</dbReference>
<feature type="domain" description="Histidine kinase/HSP90-like ATPase" evidence="10">
    <location>
        <begin position="299"/>
        <end position="392"/>
    </location>
</feature>
<organism evidence="12 13">
    <name type="scientific">Amycolatopsis heterodermiae</name>
    <dbReference type="NCBI Taxonomy" id="3110235"/>
    <lineage>
        <taxon>Bacteria</taxon>
        <taxon>Bacillati</taxon>
        <taxon>Actinomycetota</taxon>
        <taxon>Actinomycetes</taxon>
        <taxon>Pseudonocardiales</taxon>
        <taxon>Pseudonocardiaceae</taxon>
        <taxon>Amycolatopsis</taxon>
    </lineage>
</organism>
<keyword evidence="8" id="KW-0902">Two-component regulatory system</keyword>
<dbReference type="InterPro" id="IPR003594">
    <property type="entry name" value="HATPase_dom"/>
</dbReference>
<evidence type="ECO:0000256" key="1">
    <source>
        <dbReference type="ARBA" id="ARBA00000085"/>
    </source>
</evidence>
<feature type="domain" description="Signal transduction histidine kinase subgroup 3 dimerisation and phosphoacceptor" evidence="11">
    <location>
        <begin position="187"/>
        <end position="252"/>
    </location>
</feature>
<evidence type="ECO:0000256" key="9">
    <source>
        <dbReference type="SAM" id="Phobius"/>
    </source>
</evidence>
<dbReference type="Proteomes" id="UP001304298">
    <property type="component" value="Unassembled WGS sequence"/>
</dbReference>
<keyword evidence="4" id="KW-0808">Transferase</keyword>
<gene>
    <name evidence="12" type="ORF">VA596_22450</name>
</gene>
<keyword evidence="5" id="KW-0547">Nucleotide-binding</keyword>
<dbReference type="Gene3D" id="1.20.5.1930">
    <property type="match status" value="1"/>
</dbReference>
<protein>
    <recommendedName>
        <fullName evidence="2">histidine kinase</fullName>
        <ecNumber evidence="2">2.7.13.3</ecNumber>
    </recommendedName>
</protein>
<sequence>MTPFLRAAVARYRALPTTVKDGGIAAVVTILSFLPGVADKGTALGWPVEQRPFDVLAAGLVLAQALPLAVRSRAPGWCLALTSSAFFVYQASGYRPTLASVGLYIALYSAGTLQATFRVVSVPLWVAGYVGTCAWLIHAGSPFPAKDFVLFFVLPAGFWLLGAWSRSRMREQDRRNDERVEGELRAERERLARELHDVVTHHVTAMVMQSDAAQYLPADDRERLLTGLRAIGTTGRRAITDLRGLLDVLTPENDFRPGSKEPAIGRLGDLVDQTRATGQPVEFIEEYPASDISGLAQLAAYRVVQEGLTNALKHAPGRQTVVRVRGDAGDGLVVEVTTGGDGERQLWHGAPPAPSGRGLAGLSRRVSLAGGTLAADHAADGGFVVRARLPLRAVGR</sequence>
<dbReference type="Pfam" id="PF07730">
    <property type="entry name" value="HisKA_3"/>
    <property type="match status" value="1"/>
</dbReference>
<evidence type="ECO:0000256" key="6">
    <source>
        <dbReference type="ARBA" id="ARBA00022777"/>
    </source>
</evidence>
<evidence type="ECO:0000256" key="2">
    <source>
        <dbReference type="ARBA" id="ARBA00012438"/>
    </source>
</evidence>
<evidence type="ECO:0000256" key="4">
    <source>
        <dbReference type="ARBA" id="ARBA00022679"/>
    </source>
</evidence>
<comment type="catalytic activity">
    <reaction evidence="1">
        <text>ATP + protein L-histidine = ADP + protein N-phospho-L-histidine.</text>
        <dbReference type="EC" id="2.7.13.3"/>
    </reaction>
</comment>
<dbReference type="SUPFAM" id="SSF55874">
    <property type="entry name" value="ATPase domain of HSP90 chaperone/DNA topoisomerase II/histidine kinase"/>
    <property type="match status" value="1"/>
</dbReference>
<name>A0ABU5R8Z0_9PSEU</name>
<dbReference type="Gene3D" id="3.30.565.10">
    <property type="entry name" value="Histidine kinase-like ATPase, C-terminal domain"/>
    <property type="match status" value="1"/>
</dbReference>
<dbReference type="GO" id="GO:0016301">
    <property type="term" value="F:kinase activity"/>
    <property type="evidence" value="ECO:0007669"/>
    <property type="project" value="UniProtKB-KW"/>
</dbReference>
<keyword evidence="7" id="KW-0067">ATP-binding</keyword>
<keyword evidence="9" id="KW-0472">Membrane</keyword>
<evidence type="ECO:0000256" key="3">
    <source>
        <dbReference type="ARBA" id="ARBA00022553"/>
    </source>
</evidence>
<keyword evidence="13" id="KW-1185">Reference proteome</keyword>
<dbReference type="PANTHER" id="PTHR24421">
    <property type="entry name" value="NITRATE/NITRITE SENSOR PROTEIN NARX-RELATED"/>
    <property type="match status" value="1"/>
</dbReference>
<feature type="transmembrane region" description="Helical" evidence="9">
    <location>
        <begin position="148"/>
        <end position="165"/>
    </location>
</feature>
<feature type="transmembrane region" description="Helical" evidence="9">
    <location>
        <begin position="124"/>
        <end position="142"/>
    </location>
</feature>
<keyword evidence="3" id="KW-0597">Phosphoprotein</keyword>
<dbReference type="RefSeq" id="WP_323329799.1">
    <property type="nucleotide sequence ID" value="NZ_JAYFSI010000005.1"/>
</dbReference>
<keyword evidence="6 12" id="KW-0418">Kinase</keyword>
<dbReference type="PANTHER" id="PTHR24421:SF10">
    <property type="entry name" value="NITRATE_NITRITE SENSOR PROTEIN NARQ"/>
    <property type="match status" value="1"/>
</dbReference>
<evidence type="ECO:0000259" key="10">
    <source>
        <dbReference type="Pfam" id="PF02518"/>
    </source>
</evidence>
<dbReference type="CDD" id="cd16917">
    <property type="entry name" value="HATPase_UhpB-NarQ-NarX-like"/>
    <property type="match status" value="1"/>
</dbReference>
<evidence type="ECO:0000256" key="7">
    <source>
        <dbReference type="ARBA" id="ARBA00022840"/>
    </source>
</evidence>
<comment type="caution">
    <text evidence="12">The sequence shown here is derived from an EMBL/GenBank/DDBJ whole genome shotgun (WGS) entry which is preliminary data.</text>
</comment>
<evidence type="ECO:0000256" key="5">
    <source>
        <dbReference type="ARBA" id="ARBA00022741"/>
    </source>
</evidence>
<evidence type="ECO:0000313" key="13">
    <source>
        <dbReference type="Proteomes" id="UP001304298"/>
    </source>
</evidence>
<dbReference type="InterPro" id="IPR050482">
    <property type="entry name" value="Sensor_HK_TwoCompSys"/>
</dbReference>
<evidence type="ECO:0000313" key="12">
    <source>
        <dbReference type="EMBL" id="MEA5362315.1"/>
    </source>
</evidence>
<proteinExistence type="predicted"/>
<evidence type="ECO:0000259" key="11">
    <source>
        <dbReference type="Pfam" id="PF07730"/>
    </source>
</evidence>
<dbReference type="Pfam" id="PF02518">
    <property type="entry name" value="HATPase_c"/>
    <property type="match status" value="1"/>
</dbReference>
<dbReference type="InterPro" id="IPR036890">
    <property type="entry name" value="HATPase_C_sf"/>
</dbReference>